<keyword evidence="6" id="KW-0812">Transmembrane</keyword>
<evidence type="ECO:0000256" key="7">
    <source>
        <dbReference type="ARBA" id="ARBA00022792"/>
    </source>
</evidence>
<dbReference type="InterPro" id="IPR009866">
    <property type="entry name" value="NADH_UbQ_OxRdtase_NDUFB4_su"/>
</dbReference>
<comment type="caution">
    <text evidence="14">The sequence shown here is derived from an EMBL/GenBank/DDBJ whole genome shotgun (WGS) entry which is preliminary data.</text>
</comment>
<evidence type="ECO:0000256" key="3">
    <source>
        <dbReference type="ARBA" id="ARBA00018681"/>
    </source>
</evidence>
<dbReference type="Proteomes" id="UP000242188">
    <property type="component" value="Unassembled WGS sequence"/>
</dbReference>
<evidence type="ECO:0000256" key="13">
    <source>
        <dbReference type="ARBA" id="ARBA00030987"/>
    </source>
</evidence>
<evidence type="ECO:0000256" key="10">
    <source>
        <dbReference type="ARBA" id="ARBA00023128"/>
    </source>
</evidence>
<gene>
    <name evidence="14" type="ORF">KP79_PYT07181</name>
</gene>
<comment type="subcellular location">
    <subcellularLocation>
        <location evidence="1">Mitochondrion inner membrane</location>
        <topology evidence="1">Single-pass membrane protein</topology>
    </subcellularLocation>
</comment>
<dbReference type="AlphaFoldDB" id="A0A210PRR9"/>
<evidence type="ECO:0000256" key="5">
    <source>
        <dbReference type="ARBA" id="ARBA00022660"/>
    </source>
</evidence>
<evidence type="ECO:0000256" key="4">
    <source>
        <dbReference type="ARBA" id="ARBA00022448"/>
    </source>
</evidence>
<proteinExistence type="inferred from homology"/>
<keyword evidence="11" id="KW-0472">Membrane</keyword>
<keyword evidence="5" id="KW-0679">Respiratory chain</keyword>
<sequence>MAIFTNIMAVKESSNWNPWELFRESPKDLKNTENRKALRTVARAEWVKKKTSPYSSGTGYIFDPSVQRHIAARVTRFQHFSVTNNSISKVFLLYILPISLTCYVCHKYRVWYVNGIDSGEIPPSKQPNKFMW</sequence>
<comment type="similarity">
    <text evidence="2">Belongs to the complex I NDUFB4 subunit family.</text>
</comment>
<dbReference type="Pfam" id="PF07225">
    <property type="entry name" value="NDUF_B4"/>
    <property type="match status" value="1"/>
</dbReference>
<evidence type="ECO:0000256" key="1">
    <source>
        <dbReference type="ARBA" id="ARBA00004434"/>
    </source>
</evidence>
<evidence type="ECO:0000313" key="14">
    <source>
        <dbReference type="EMBL" id="OWF39178.1"/>
    </source>
</evidence>
<keyword evidence="10" id="KW-0496">Mitochondrion</keyword>
<name>A0A210PRR9_MIZYE</name>
<evidence type="ECO:0000256" key="2">
    <source>
        <dbReference type="ARBA" id="ARBA00007260"/>
    </source>
</evidence>
<dbReference type="OrthoDB" id="5818798at2759"/>
<dbReference type="GO" id="GO:0005743">
    <property type="term" value="C:mitochondrial inner membrane"/>
    <property type="evidence" value="ECO:0007669"/>
    <property type="project" value="UniProtKB-SubCell"/>
</dbReference>
<dbReference type="EMBL" id="NEDP02005539">
    <property type="protein sequence ID" value="OWF39178.1"/>
    <property type="molecule type" value="Genomic_DNA"/>
</dbReference>
<keyword evidence="15" id="KW-1185">Reference proteome</keyword>
<reference evidence="14 15" key="1">
    <citation type="journal article" date="2017" name="Nat. Ecol. Evol.">
        <title>Scallop genome provides insights into evolution of bilaterian karyotype and development.</title>
        <authorList>
            <person name="Wang S."/>
            <person name="Zhang J."/>
            <person name="Jiao W."/>
            <person name="Li J."/>
            <person name="Xun X."/>
            <person name="Sun Y."/>
            <person name="Guo X."/>
            <person name="Huan P."/>
            <person name="Dong B."/>
            <person name="Zhang L."/>
            <person name="Hu X."/>
            <person name="Sun X."/>
            <person name="Wang J."/>
            <person name="Zhao C."/>
            <person name="Wang Y."/>
            <person name="Wang D."/>
            <person name="Huang X."/>
            <person name="Wang R."/>
            <person name="Lv J."/>
            <person name="Li Y."/>
            <person name="Zhang Z."/>
            <person name="Liu B."/>
            <person name="Lu W."/>
            <person name="Hui Y."/>
            <person name="Liang J."/>
            <person name="Zhou Z."/>
            <person name="Hou R."/>
            <person name="Li X."/>
            <person name="Liu Y."/>
            <person name="Li H."/>
            <person name="Ning X."/>
            <person name="Lin Y."/>
            <person name="Zhao L."/>
            <person name="Xing Q."/>
            <person name="Dou J."/>
            <person name="Li Y."/>
            <person name="Mao J."/>
            <person name="Guo H."/>
            <person name="Dou H."/>
            <person name="Li T."/>
            <person name="Mu C."/>
            <person name="Jiang W."/>
            <person name="Fu Q."/>
            <person name="Fu X."/>
            <person name="Miao Y."/>
            <person name="Liu J."/>
            <person name="Yu Q."/>
            <person name="Li R."/>
            <person name="Liao H."/>
            <person name="Li X."/>
            <person name="Kong Y."/>
            <person name="Jiang Z."/>
            <person name="Chourrout D."/>
            <person name="Li R."/>
            <person name="Bao Z."/>
        </authorList>
    </citation>
    <scope>NUCLEOTIDE SEQUENCE [LARGE SCALE GENOMIC DNA]</scope>
    <source>
        <strain evidence="14 15">PY_sf001</strain>
    </source>
</reference>
<keyword evidence="8" id="KW-0249">Electron transport</keyword>
<evidence type="ECO:0000256" key="8">
    <source>
        <dbReference type="ARBA" id="ARBA00022982"/>
    </source>
</evidence>
<keyword evidence="9" id="KW-1133">Transmembrane helix</keyword>
<dbReference type="STRING" id="6573.A0A210PRR9"/>
<evidence type="ECO:0000256" key="12">
    <source>
        <dbReference type="ARBA" id="ARBA00030212"/>
    </source>
</evidence>
<keyword evidence="7" id="KW-0999">Mitochondrion inner membrane</keyword>
<accession>A0A210PRR9</accession>
<protein>
    <recommendedName>
        <fullName evidence="3">NADH dehydrogenase [ubiquinone] 1 beta subcomplex subunit 4</fullName>
    </recommendedName>
    <alternativeName>
        <fullName evidence="12">Complex I-B15</fullName>
    </alternativeName>
    <alternativeName>
        <fullName evidence="13">NADH-ubiquinone oxidoreductase B15 subunit</fullName>
    </alternativeName>
</protein>
<evidence type="ECO:0000313" key="15">
    <source>
        <dbReference type="Proteomes" id="UP000242188"/>
    </source>
</evidence>
<evidence type="ECO:0000256" key="6">
    <source>
        <dbReference type="ARBA" id="ARBA00022692"/>
    </source>
</evidence>
<organism evidence="14 15">
    <name type="scientific">Mizuhopecten yessoensis</name>
    <name type="common">Japanese scallop</name>
    <name type="synonym">Patinopecten yessoensis</name>
    <dbReference type="NCBI Taxonomy" id="6573"/>
    <lineage>
        <taxon>Eukaryota</taxon>
        <taxon>Metazoa</taxon>
        <taxon>Spiralia</taxon>
        <taxon>Lophotrochozoa</taxon>
        <taxon>Mollusca</taxon>
        <taxon>Bivalvia</taxon>
        <taxon>Autobranchia</taxon>
        <taxon>Pteriomorphia</taxon>
        <taxon>Pectinida</taxon>
        <taxon>Pectinoidea</taxon>
        <taxon>Pectinidae</taxon>
        <taxon>Mizuhopecten</taxon>
    </lineage>
</organism>
<keyword evidence="4" id="KW-0813">Transport</keyword>
<evidence type="ECO:0000256" key="9">
    <source>
        <dbReference type="ARBA" id="ARBA00022989"/>
    </source>
</evidence>
<evidence type="ECO:0000256" key="11">
    <source>
        <dbReference type="ARBA" id="ARBA00023136"/>
    </source>
</evidence>